<accession>A0A1G2CTY2</accession>
<name>A0A1G2CTY2_9BACT</name>
<sequence>MNTTLQIRIDKKTKELAQKTFSAMGLDMSSGVKLYLTQVVNKQAIPFPVVSADYWPTKKKRQLIKEAEYALKHGPSYRTAKELHDDILGNR</sequence>
<dbReference type="InterPro" id="IPR007337">
    <property type="entry name" value="RelB/DinJ"/>
</dbReference>
<dbReference type="PANTHER" id="PTHR38781">
    <property type="entry name" value="ANTITOXIN DINJ-RELATED"/>
    <property type="match status" value="1"/>
</dbReference>
<comment type="caution">
    <text evidence="3">The sequence shown here is derived from an EMBL/GenBank/DDBJ whole genome shotgun (WGS) entry which is preliminary data.</text>
</comment>
<gene>
    <name evidence="3" type="ORF">A2845_05070</name>
</gene>
<dbReference type="PANTHER" id="PTHR38781:SF1">
    <property type="entry name" value="ANTITOXIN DINJ-RELATED"/>
    <property type="match status" value="1"/>
</dbReference>
<dbReference type="AlphaFoldDB" id="A0A1G2CTY2"/>
<dbReference type="Proteomes" id="UP000177122">
    <property type="component" value="Unassembled WGS sequence"/>
</dbReference>
<dbReference type="EMBL" id="MHLI01000019">
    <property type="protein sequence ID" value="OGZ04834.1"/>
    <property type="molecule type" value="Genomic_DNA"/>
</dbReference>
<proteinExistence type="inferred from homology"/>
<dbReference type="GO" id="GO:0006355">
    <property type="term" value="P:regulation of DNA-templated transcription"/>
    <property type="evidence" value="ECO:0007669"/>
    <property type="project" value="InterPro"/>
</dbReference>
<dbReference type="NCBIfam" id="TIGR02384">
    <property type="entry name" value="RelB_DinJ"/>
    <property type="match status" value="1"/>
</dbReference>
<evidence type="ECO:0000313" key="3">
    <source>
        <dbReference type="EMBL" id="OGZ04834.1"/>
    </source>
</evidence>
<keyword evidence="2" id="KW-1277">Toxin-antitoxin system</keyword>
<evidence type="ECO:0000313" key="4">
    <source>
        <dbReference type="Proteomes" id="UP000177122"/>
    </source>
</evidence>
<evidence type="ECO:0008006" key="5">
    <source>
        <dbReference type="Google" id="ProtNLM"/>
    </source>
</evidence>
<dbReference type="Gene3D" id="1.10.1220.10">
    <property type="entry name" value="Met repressor-like"/>
    <property type="match status" value="1"/>
</dbReference>
<evidence type="ECO:0000256" key="2">
    <source>
        <dbReference type="ARBA" id="ARBA00022649"/>
    </source>
</evidence>
<reference evidence="3 4" key="1">
    <citation type="journal article" date="2016" name="Nat. Commun.">
        <title>Thousands of microbial genomes shed light on interconnected biogeochemical processes in an aquifer system.</title>
        <authorList>
            <person name="Anantharaman K."/>
            <person name="Brown C.T."/>
            <person name="Hug L.A."/>
            <person name="Sharon I."/>
            <person name="Castelle C.J."/>
            <person name="Probst A.J."/>
            <person name="Thomas B.C."/>
            <person name="Singh A."/>
            <person name="Wilkins M.J."/>
            <person name="Karaoz U."/>
            <person name="Brodie E.L."/>
            <person name="Williams K.H."/>
            <person name="Hubbard S.S."/>
            <person name="Banfield J.F."/>
        </authorList>
    </citation>
    <scope>NUCLEOTIDE SEQUENCE [LARGE SCALE GENOMIC DNA]</scope>
</reference>
<comment type="similarity">
    <text evidence="1">Belongs to the RelB/DinJ antitoxin family.</text>
</comment>
<organism evidence="3 4">
    <name type="scientific">Candidatus Lloydbacteria bacterium RIFCSPHIGHO2_01_FULL_49_22</name>
    <dbReference type="NCBI Taxonomy" id="1798658"/>
    <lineage>
        <taxon>Bacteria</taxon>
        <taxon>Candidatus Lloydiibacteriota</taxon>
    </lineage>
</organism>
<dbReference type="GO" id="GO:0006351">
    <property type="term" value="P:DNA-templated transcription"/>
    <property type="evidence" value="ECO:0007669"/>
    <property type="project" value="TreeGrafter"/>
</dbReference>
<dbReference type="InterPro" id="IPR013321">
    <property type="entry name" value="Arc_rbn_hlx_hlx"/>
</dbReference>
<dbReference type="Pfam" id="PF04221">
    <property type="entry name" value="RelB"/>
    <property type="match status" value="1"/>
</dbReference>
<protein>
    <recommendedName>
        <fullName evidence="5">Damage-inducible protein J</fullName>
    </recommendedName>
</protein>
<evidence type="ECO:0000256" key="1">
    <source>
        <dbReference type="ARBA" id="ARBA00010562"/>
    </source>
</evidence>